<gene>
    <name evidence="2" type="ORF">C3747_69g201</name>
</gene>
<evidence type="ECO:0000313" key="3">
    <source>
        <dbReference type="Proteomes" id="UP000246078"/>
    </source>
</evidence>
<dbReference type="VEuPathDB" id="TriTrypDB:BCY84_02284"/>
<protein>
    <submittedName>
        <fullName evidence="2">Uncharacterized protein</fullName>
    </submittedName>
</protein>
<feature type="compositionally biased region" description="Basic and acidic residues" evidence="1">
    <location>
        <begin position="431"/>
        <end position="441"/>
    </location>
</feature>
<dbReference type="AlphaFoldDB" id="A0A2V2WV69"/>
<dbReference type="VEuPathDB" id="TriTrypDB:C4B63_28g128"/>
<dbReference type="VEuPathDB" id="TriTrypDB:TcCL_ESM09475"/>
<feature type="compositionally biased region" description="Basic and acidic residues" evidence="1">
    <location>
        <begin position="599"/>
        <end position="618"/>
    </location>
</feature>
<feature type="compositionally biased region" description="Basic and acidic residues" evidence="1">
    <location>
        <begin position="154"/>
        <end position="163"/>
    </location>
</feature>
<reference evidence="2 3" key="1">
    <citation type="journal article" date="2018" name="Microb. Genom.">
        <title>Expanding an expanded genome: long-read sequencing of Trypanosoma cruzi.</title>
        <authorList>
            <person name="Berna L."/>
            <person name="Rodriguez M."/>
            <person name="Chiribao M.L."/>
            <person name="Parodi-Talice A."/>
            <person name="Pita S."/>
            <person name="Rijo G."/>
            <person name="Alvarez-Valin F."/>
            <person name="Robello C."/>
        </authorList>
    </citation>
    <scope>NUCLEOTIDE SEQUENCE [LARGE SCALE GENOMIC DNA]</scope>
    <source>
        <strain evidence="2 3">TCC</strain>
    </source>
</reference>
<feature type="region of interest" description="Disordered" evidence="1">
    <location>
        <begin position="457"/>
        <end position="489"/>
    </location>
</feature>
<proteinExistence type="predicted"/>
<comment type="caution">
    <text evidence="2">The sequence shown here is derived from an EMBL/GenBank/DDBJ whole genome shotgun (WGS) entry which is preliminary data.</text>
</comment>
<feature type="compositionally biased region" description="Low complexity" evidence="1">
    <location>
        <begin position="184"/>
        <end position="213"/>
    </location>
</feature>
<feature type="region of interest" description="Disordered" evidence="1">
    <location>
        <begin position="398"/>
        <end position="445"/>
    </location>
</feature>
<name>A0A2V2WV69_TRYCR</name>
<feature type="region of interest" description="Disordered" evidence="1">
    <location>
        <begin position="332"/>
        <end position="374"/>
    </location>
</feature>
<feature type="compositionally biased region" description="Acidic residues" evidence="1">
    <location>
        <begin position="361"/>
        <end position="371"/>
    </location>
</feature>
<dbReference type="VEuPathDB" id="TriTrypDB:TcBrA4_0009330"/>
<dbReference type="VEuPathDB" id="TriTrypDB:TcG_00697"/>
<feature type="region of interest" description="Disordered" evidence="1">
    <location>
        <begin position="48"/>
        <end position="236"/>
    </location>
</feature>
<dbReference type="VEuPathDB" id="TriTrypDB:TCDM_00788"/>
<dbReference type="VEuPathDB" id="TriTrypDB:ECC02_003490"/>
<accession>A0A2V2WV69</accession>
<feature type="compositionally biased region" description="Polar residues" evidence="1">
    <location>
        <begin position="526"/>
        <end position="535"/>
    </location>
</feature>
<feature type="compositionally biased region" description="Polar residues" evidence="1">
    <location>
        <begin position="755"/>
        <end position="814"/>
    </location>
</feature>
<feature type="region of interest" description="Disordered" evidence="1">
    <location>
        <begin position="1"/>
        <end position="25"/>
    </location>
</feature>
<feature type="compositionally biased region" description="Basic residues" evidence="1">
    <location>
        <begin position="686"/>
        <end position="700"/>
    </location>
</feature>
<evidence type="ECO:0000256" key="1">
    <source>
        <dbReference type="SAM" id="MobiDB-lite"/>
    </source>
</evidence>
<feature type="compositionally biased region" description="Basic and acidic residues" evidence="1">
    <location>
        <begin position="569"/>
        <end position="591"/>
    </location>
</feature>
<feature type="compositionally biased region" description="Low complexity" evidence="1">
    <location>
        <begin position="421"/>
        <end position="430"/>
    </location>
</feature>
<dbReference type="VEuPathDB" id="TriTrypDB:TCSYLVIO_001483"/>
<dbReference type="EMBL" id="PRFC01000069">
    <property type="protein sequence ID" value="PWV10384.1"/>
    <property type="molecule type" value="Genomic_DNA"/>
</dbReference>
<organism evidence="2 3">
    <name type="scientific">Trypanosoma cruzi</name>
    <dbReference type="NCBI Taxonomy" id="5693"/>
    <lineage>
        <taxon>Eukaryota</taxon>
        <taxon>Discoba</taxon>
        <taxon>Euglenozoa</taxon>
        <taxon>Kinetoplastea</taxon>
        <taxon>Metakinetoplastina</taxon>
        <taxon>Trypanosomatida</taxon>
        <taxon>Trypanosomatidae</taxon>
        <taxon>Trypanosoma</taxon>
        <taxon>Schizotrypanum</taxon>
    </lineage>
</organism>
<dbReference type="VEuPathDB" id="TriTrypDB:TCDM_00789"/>
<feature type="region of interest" description="Disordered" evidence="1">
    <location>
        <begin position="277"/>
        <end position="302"/>
    </location>
</feature>
<feature type="compositionally biased region" description="Polar residues" evidence="1">
    <location>
        <begin position="292"/>
        <end position="302"/>
    </location>
</feature>
<feature type="compositionally biased region" description="Polar residues" evidence="1">
    <location>
        <begin position="112"/>
        <end position="121"/>
    </location>
</feature>
<feature type="region of interest" description="Disordered" evidence="1">
    <location>
        <begin position="750"/>
        <end position="821"/>
    </location>
</feature>
<feature type="region of interest" description="Disordered" evidence="1">
    <location>
        <begin position="503"/>
        <end position="700"/>
    </location>
</feature>
<feature type="compositionally biased region" description="Basic residues" evidence="1">
    <location>
        <begin position="164"/>
        <end position="178"/>
    </location>
</feature>
<dbReference type="Proteomes" id="UP000246078">
    <property type="component" value="Unassembled WGS sequence"/>
</dbReference>
<evidence type="ECO:0000313" key="2">
    <source>
        <dbReference type="EMBL" id="PWV10384.1"/>
    </source>
</evidence>
<feature type="compositionally biased region" description="Low complexity" evidence="1">
    <location>
        <begin position="620"/>
        <end position="651"/>
    </location>
</feature>
<dbReference type="VEuPathDB" id="TriTrypDB:TcYC6_0081890"/>
<feature type="compositionally biased region" description="Polar residues" evidence="1">
    <location>
        <begin position="660"/>
        <end position="670"/>
    </location>
</feature>
<dbReference type="VEuPathDB" id="TriTrypDB:Tc_MARK_323"/>
<feature type="compositionally biased region" description="Polar residues" evidence="1">
    <location>
        <begin position="545"/>
        <end position="560"/>
    </location>
</feature>
<sequence>MQRVRGIPSPANPTRRNEEEEDEELVRQLVEAADVDEVIERMEMKHYRHISPILQGLRPFRRASANSLKRRPSSCEPRLGAPLRSPTEDAAGPQGSHEEPMKNMSSLPHPVASTSPTPSDQSTREQRRQSLALGIKAPARSPHASDGDASSAPHENEHTEKPSVNRRHRARSHRKKNLRPPIESPSVVDSPLTPLSPLSPLSPSQSRRLSNASQRRRRNTDIHQASSFGGLPQHFGDRQWDLQRSYRELSGLRPPSVDKPSRRSQLAWHEYYDPSHDPSFGVNAYRGPPTQPNTDTSFIWRRSSSPPVILPPFASPVEDDAETQYTGRASHYSRGDYWGHMRNGFEGTPTATTEEAHTPDDVEYDEEEDVEFVSGPPRIIEREQHLRSRVTEPPLNKFDARVAPKGNRRKSVGKVSPARENNNNINNNRNVDYDHGNDGFRDPSYNTHTVEPRLPHYVNAKGAGSSNKFISPSDREVTQEGHSLSSLAAPSRDYAMMDLKEEGDFSHSRRQSWSHSTGMVERRHSTQLLGTSENTLRPDHKLVRQNGQRMSPALSPTRQDTPPPVSQNPHDEKTRPERNVGSNRKVDEGAQKHRRGQKHAVEDHSPHSVDRTERKEKNMVSPFLSSGSDSSYSYTYSSESSSSSAASVVKSTPGPPVEATSKNMPKSSTVAVKPRLEAKVFPPHNPRVHPRPKSLGWKKRNPPLLLPHSVLQRQPAMAPPPPCGMTMASAATVRPLLRNSFVEMRSDGTMDRGFISSTRTSNARFPSKQQRPQTTYSTSIPRFDRSAQSVPGSTTPRASCVSSPSYPQQGSTGASVPMPKPLPTQMIPRGSCRSASEPAATARFPVGAQPIVWRTSDGDSVAGKNRRVPPAVKTGLTLYGVLPQQRSMSVGDNPPPPSKIPLRARNSIGERRSLSANRVVDVPQRRPSQNDLLAANRKRRSSVAISFISPSDGEVCPAQTVFIQLPYKAK</sequence>
<dbReference type="VEuPathDB" id="TriTrypDB:C3747_69g201"/>